<sequence>MSSKSPQALPSDAGNSPIYADKRIQREYFEPYLGLPLRAESWSRTSYTHAVKRSHSSIVYGCDSRIGSLRFSSKTRDAVYQLSPSTPVGPIGRFVPLFKESGSTVQYREKVATILAIGTQTGVVTSSLVEGMQALQTENVKKRLACALMIFEKDGRSTDETANKRGLSSTASVQKPSEVYREDKAKKRVQSQVLGSVMLGTSRKKKC</sequence>
<organism evidence="2 3">
    <name type="scientific">Armillaria tabescens</name>
    <name type="common">Ringless honey mushroom</name>
    <name type="synonym">Agaricus tabescens</name>
    <dbReference type="NCBI Taxonomy" id="1929756"/>
    <lineage>
        <taxon>Eukaryota</taxon>
        <taxon>Fungi</taxon>
        <taxon>Dikarya</taxon>
        <taxon>Basidiomycota</taxon>
        <taxon>Agaricomycotina</taxon>
        <taxon>Agaricomycetes</taxon>
        <taxon>Agaricomycetidae</taxon>
        <taxon>Agaricales</taxon>
        <taxon>Marasmiineae</taxon>
        <taxon>Physalacriaceae</taxon>
        <taxon>Desarmillaria</taxon>
    </lineage>
</organism>
<dbReference type="AlphaFoldDB" id="A0AA39KH36"/>
<comment type="caution">
    <text evidence="2">The sequence shown here is derived from an EMBL/GenBank/DDBJ whole genome shotgun (WGS) entry which is preliminary data.</text>
</comment>
<protein>
    <submittedName>
        <fullName evidence="2">Uncharacterized protein</fullName>
    </submittedName>
</protein>
<gene>
    <name evidence="2" type="ORF">EV420DRAFT_1478929</name>
</gene>
<feature type="compositionally biased region" description="Polar residues" evidence="1">
    <location>
        <begin position="166"/>
        <end position="175"/>
    </location>
</feature>
<feature type="region of interest" description="Disordered" evidence="1">
    <location>
        <begin position="159"/>
        <end position="185"/>
    </location>
</feature>
<evidence type="ECO:0000313" key="3">
    <source>
        <dbReference type="Proteomes" id="UP001175211"/>
    </source>
</evidence>
<dbReference type="RefSeq" id="XP_060331836.1">
    <property type="nucleotide sequence ID" value="XM_060469540.1"/>
</dbReference>
<proteinExistence type="predicted"/>
<keyword evidence="3" id="KW-1185">Reference proteome</keyword>
<dbReference type="Proteomes" id="UP001175211">
    <property type="component" value="Unassembled WGS sequence"/>
</dbReference>
<evidence type="ECO:0000256" key="1">
    <source>
        <dbReference type="SAM" id="MobiDB-lite"/>
    </source>
</evidence>
<evidence type="ECO:0000313" key="2">
    <source>
        <dbReference type="EMBL" id="KAK0459639.1"/>
    </source>
</evidence>
<reference evidence="2" key="1">
    <citation type="submission" date="2023-06" db="EMBL/GenBank/DDBJ databases">
        <authorList>
            <consortium name="Lawrence Berkeley National Laboratory"/>
            <person name="Ahrendt S."/>
            <person name="Sahu N."/>
            <person name="Indic B."/>
            <person name="Wong-Bajracharya J."/>
            <person name="Merenyi Z."/>
            <person name="Ke H.-M."/>
            <person name="Monk M."/>
            <person name="Kocsube S."/>
            <person name="Drula E."/>
            <person name="Lipzen A."/>
            <person name="Balint B."/>
            <person name="Henrissat B."/>
            <person name="Andreopoulos B."/>
            <person name="Martin F.M."/>
            <person name="Harder C.B."/>
            <person name="Rigling D."/>
            <person name="Ford K.L."/>
            <person name="Foster G.D."/>
            <person name="Pangilinan J."/>
            <person name="Papanicolaou A."/>
            <person name="Barry K."/>
            <person name="LaButti K."/>
            <person name="Viragh M."/>
            <person name="Koriabine M."/>
            <person name="Yan M."/>
            <person name="Riley R."/>
            <person name="Champramary S."/>
            <person name="Plett K.L."/>
            <person name="Tsai I.J."/>
            <person name="Slot J."/>
            <person name="Sipos G."/>
            <person name="Plett J."/>
            <person name="Nagy L.G."/>
            <person name="Grigoriev I.V."/>
        </authorList>
    </citation>
    <scope>NUCLEOTIDE SEQUENCE</scope>
    <source>
        <strain evidence="2">CCBAS 213</strain>
    </source>
</reference>
<dbReference type="GeneID" id="85353088"/>
<accession>A0AA39KH36</accession>
<name>A0AA39KH36_ARMTA</name>
<dbReference type="EMBL" id="JAUEPS010000014">
    <property type="protein sequence ID" value="KAK0459639.1"/>
    <property type="molecule type" value="Genomic_DNA"/>
</dbReference>